<dbReference type="Gene3D" id="1.20.58.100">
    <property type="entry name" value="Fumarate reductase/succinate dehydrogenase flavoprotein-like, C-terminal domain"/>
    <property type="match status" value="1"/>
</dbReference>
<sequence length="526" mass="55154">MADPSTLTLDADVLVLGGGPAGTWAAIAAAEAGAKVVLADKGYVGTSGATAPSNTGAWYLPPDPGRREAVIAQRWPGTLGLADRGWMERVMELSWRRIDQLADSGYPFPVDETGRPYRANLRGPDYMRFMRQLVGKAGVRILDHAPGLELLLDGDGRVAGAAGRRRNSGEIWRVRSGAVVIATGGCAFLSRALGCNVLTGDGLLMAAEAGADLSGMEFSSVYGLAPLGSAVTKGLPFFWASFTHEDGTPAETQGDRAGTVAGVLVQGRPVYAVLDRADEALRGWLRKSQPNCFLPFDRAGIDPFTQRFPVSLRLEGTVRGTGGIRLTGEDCATLVPGLYAAGDAATREDIGGANTGAGGPNASWAIATGALAGQGAARFARGTAGRDRRRFAVGTAGLRPDGREAAGFAPDEVVRATQAEVLPLERNYYRSGAGLDASLGVLDGLWREVRDRAPRPGGDPIRAREAAAMIATARWMYASARLRAETRGINRRADRPDTDAALAHRIHSGGLDAVWARPATSPGASA</sequence>
<dbReference type="InterPro" id="IPR036188">
    <property type="entry name" value="FAD/NAD-bd_sf"/>
</dbReference>
<dbReference type="SUPFAM" id="SSF46977">
    <property type="entry name" value="Succinate dehydrogenase/fumarate reductase flavoprotein C-terminal domain"/>
    <property type="match status" value="1"/>
</dbReference>
<evidence type="ECO:0000259" key="3">
    <source>
        <dbReference type="Pfam" id="PF00890"/>
    </source>
</evidence>
<keyword evidence="2" id="KW-0560">Oxidoreductase</keyword>
<dbReference type="PANTHER" id="PTHR11632">
    <property type="entry name" value="SUCCINATE DEHYDROGENASE 2 FLAVOPROTEIN SUBUNIT"/>
    <property type="match status" value="1"/>
</dbReference>
<protein>
    <submittedName>
        <fullName evidence="4">FAD-dependent oxidoreductase</fullName>
    </submittedName>
</protein>
<reference evidence="4 5" key="1">
    <citation type="submission" date="2018-09" db="EMBL/GenBank/DDBJ databases">
        <title>Whole genome based analysis of evolution and adaptive divergence in Indian and Brazilian strains of Azospirillum brasilense.</title>
        <authorList>
            <person name="Singh C."/>
            <person name="Tripathi A.K."/>
        </authorList>
    </citation>
    <scope>NUCLEOTIDE SEQUENCE [LARGE SCALE GENOMIC DNA]</scope>
    <source>
        <strain evidence="4 5">MTCC4036</strain>
    </source>
</reference>
<organism evidence="4 5">
    <name type="scientific">Azospirillum brasilense</name>
    <dbReference type="NCBI Taxonomy" id="192"/>
    <lineage>
        <taxon>Bacteria</taxon>
        <taxon>Pseudomonadati</taxon>
        <taxon>Pseudomonadota</taxon>
        <taxon>Alphaproteobacteria</taxon>
        <taxon>Rhodospirillales</taxon>
        <taxon>Azospirillaceae</taxon>
        <taxon>Azospirillum</taxon>
    </lineage>
</organism>
<keyword evidence="1" id="KW-0285">Flavoprotein</keyword>
<dbReference type="Pfam" id="PF00890">
    <property type="entry name" value="FAD_binding_2"/>
    <property type="match status" value="2"/>
</dbReference>
<dbReference type="PRINTS" id="PR00411">
    <property type="entry name" value="PNDRDTASEI"/>
</dbReference>
<dbReference type="PANTHER" id="PTHR11632:SF73">
    <property type="entry name" value="BLR3196 PROTEIN"/>
    <property type="match status" value="1"/>
</dbReference>
<dbReference type="InterPro" id="IPR037099">
    <property type="entry name" value="Fum_R/Succ_DH_flav-like_C_sf"/>
</dbReference>
<dbReference type="GO" id="GO:0000104">
    <property type="term" value="F:succinate dehydrogenase activity"/>
    <property type="evidence" value="ECO:0007669"/>
    <property type="project" value="TreeGrafter"/>
</dbReference>
<dbReference type="InterPro" id="IPR003953">
    <property type="entry name" value="FAD-dep_OxRdtase_2_FAD-bd"/>
</dbReference>
<proteinExistence type="predicted"/>
<evidence type="ECO:0000256" key="1">
    <source>
        <dbReference type="ARBA" id="ARBA00022630"/>
    </source>
</evidence>
<accession>A0A4D8PXW8</accession>
<dbReference type="AlphaFoldDB" id="A0A4D8PXW8"/>
<evidence type="ECO:0000313" key="5">
    <source>
        <dbReference type="Proteomes" id="UP000298596"/>
    </source>
</evidence>
<feature type="domain" description="FAD-dependent oxidoreductase 2 FAD-binding" evidence="3">
    <location>
        <begin position="12"/>
        <end position="119"/>
    </location>
</feature>
<dbReference type="GO" id="GO:0009061">
    <property type="term" value="P:anaerobic respiration"/>
    <property type="evidence" value="ECO:0007669"/>
    <property type="project" value="TreeGrafter"/>
</dbReference>
<dbReference type="Proteomes" id="UP000298596">
    <property type="component" value="Chromosome"/>
</dbReference>
<dbReference type="InterPro" id="IPR030664">
    <property type="entry name" value="SdhA/FrdA/AprA"/>
</dbReference>
<dbReference type="GO" id="GO:0050660">
    <property type="term" value="F:flavin adenine dinucleotide binding"/>
    <property type="evidence" value="ECO:0007669"/>
    <property type="project" value="TreeGrafter"/>
</dbReference>
<dbReference type="SUPFAM" id="SSF51905">
    <property type="entry name" value="FAD/NAD(P)-binding domain"/>
    <property type="match status" value="1"/>
</dbReference>
<dbReference type="EMBL" id="CP032330">
    <property type="protein sequence ID" value="QCO00649.1"/>
    <property type="molecule type" value="Genomic_DNA"/>
</dbReference>
<dbReference type="Gene3D" id="3.50.50.60">
    <property type="entry name" value="FAD/NAD(P)-binding domain"/>
    <property type="match status" value="1"/>
</dbReference>
<dbReference type="PRINTS" id="PR00368">
    <property type="entry name" value="FADPNR"/>
</dbReference>
<name>A0A4D8PXW8_AZOBR</name>
<gene>
    <name evidence="4" type="ORF">D3867_00330</name>
</gene>
<evidence type="ECO:0000256" key="2">
    <source>
        <dbReference type="ARBA" id="ARBA00023002"/>
    </source>
</evidence>
<dbReference type="GO" id="GO:0009055">
    <property type="term" value="F:electron transfer activity"/>
    <property type="evidence" value="ECO:0007669"/>
    <property type="project" value="TreeGrafter"/>
</dbReference>
<evidence type="ECO:0000313" key="4">
    <source>
        <dbReference type="EMBL" id="QCO00649.1"/>
    </source>
</evidence>
<dbReference type="GO" id="GO:0005886">
    <property type="term" value="C:plasma membrane"/>
    <property type="evidence" value="ECO:0007669"/>
    <property type="project" value="TreeGrafter"/>
</dbReference>
<feature type="domain" description="FAD-dependent oxidoreductase 2 FAD-binding" evidence="3">
    <location>
        <begin position="123"/>
        <end position="218"/>
    </location>
</feature>